<dbReference type="InterPro" id="IPR001310">
    <property type="entry name" value="Histidine_triad_HIT"/>
</dbReference>
<evidence type="ECO:0000313" key="2">
    <source>
        <dbReference type="EMBL" id="CAB4996778.1"/>
    </source>
</evidence>
<organism evidence="2">
    <name type="scientific">freshwater metagenome</name>
    <dbReference type="NCBI Taxonomy" id="449393"/>
    <lineage>
        <taxon>unclassified sequences</taxon>
        <taxon>metagenomes</taxon>
        <taxon>ecological metagenomes</taxon>
    </lineage>
</organism>
<dbReference type="GO" id="GO:0003824">
    <property type="term" value="F:catalytic activity"/>
    <property type="evidence" value="ECO:0007669"/>
    <property type="project" value="InterPro"/>
</dbReference>
<protein>
    <submittedName>
        <fullName evidence="2">Unannotated protein</fullName>
    </submittedName>
</protein>
<dbReference type="Gene3D" id="3.30.428.10">
    <property type="entry name" value="HIT-like"/>
    <property type="match status" value="1"/>
</dbReference>
<dbReference type="PRINTS" id="PR00332">
    <property type="entry name" value="HISTRIAD"/>
</dbReference>
<name>A0A6J7NVR8_9ZZZZ</name>
<dbReference type="PANTHER" id="PTHR23089">
    <property type="entry name" value="HISTIDINE TRIAD HIT PROTEIN"/>
    <property type="match status" value="1"/>
</dbReference>
<proteinExistence type="predicted"/>
<dbReference type="AlphaFoldDB" id="A0A6J7NVR8"/>
<dbReference type="InterPro" id="IPR036265">
    <property type="entry name" value="HIT-like_sf"/>
</dbReference>
<dbReference type="Pfam" id="PF01230">
    <property type="entry name" value="HIT"/>
    <property type="match status" value="1"/>
</dbReference>
<reference evidence="2" key="1">
    <citation type="submission" date="2020-05" db="EMBL/GenBank/DDBJ databases">
        <authorList>
            <person name="Chiriac C."/>
            <person name="Salcher M."/>
            <person name="Ghai R."/>
            <person name="Kavagutti S V."/>
        </authorList>
    </citation>
    <scope>NUCLEOTIDE SEQUENCE</scope>
</reference>
<accession>A0A6J7NVR8</accession>
<feature type="domain" description="HIT" evidence="1">
    <location>
        <begin position="8"/>
        <end position="115"/>
    </location>
</feature>
<evidence type="ECO:0000259" key="1">
    <source>
        <dbReference type="PROSITE" id="PS51084"/>
    </source>
</evidence>
<dbReference type="InterPro" id="IPR011146">
    <property type="entry name" value="HIT-like"/>
</dbReference>
<gene>
    <name evidence="2" type="ORF">UFOPK4049_00182</name>
</gene>
<sequence>MTLETNCLFCKFITGEIPVDLIRNTSELIAFRDIAPQAPTHILLVPKIHVENGAELAAAAPLTLAALHSAAAELAAAAQLDGYRLVFNTGASAGQSVFHAHLHLLGGRSFAWPPG</sequence>
<dbReference type="EMBL" id="CAFBPB010000012">
    <property type="protein sequence ID" value="CAB4996778.1"/>
    <property type="molecule type" value="Genomic_DNA"/>
</dbReference>
<dbReference type="SUPFAM" id="SSF54197">
    <property type="entry name" value="HIT-like"/>
    <property type="match status" value="1"/>
</dbReference>
<dbReference type="PROSITE" id="PS51084">
    <property type="entry name" value="HIT_2"/>
    <property type="match status" value="1"/>
</dbReference>